<dbReference type="AlphaFoldDB" id="A0A537KNR0"/>
<dbReference type="EMBL" id="VBAL01000211">
    <property type="protein sequence ID" value="TMI97374.1"/>
    <property type="molecule type" value="Genomic_DNA"/>
</dbReference>
<dbReference type="Proteomes" id="UP000319353">
    <property type="component" value="Unassembled WGS sequence"/>
</dbReference>
<sequence>MDIKRDRMVFLGYGKYWRSDRILGLMPIEEGRGPGQRTNVFVEGRAEPIVASRTEQSILEDMGASDESFQTQALREATRELLEAFHEFSPVLRRALQHEHHFDVEKWELHLSELLRPAPVIEPAGQDDLFT</sequence>
<comment type="caution">
    <text evidence="1">The sequence shown here is derived from an EMBL/GenBank/DDBJ whole genome shotgun (WGS) entry which is preliminary data.</text>
</comment>
<name>A0A537KNR0_9BACT</name>
<proteinExistence type="predicted"/>
<organism evidence="1 2">
    <name type="scientific">Candidatus Segetimicrobium genomatis</name>
    <dbReference type="NCBI Taxonomy" id="2569760"/>
    <lineage>
        <taxon>Bacteria</taxon>
        <taxon>Bacillati</taxon>
        <taxon>Candidatus Sysuimicrobiota</taxon>
        <taxon>Candidatus Sysuimicrobiia</taxon>
        <taxon>Candidatus Sysuimicrobiales</taxon>
        <taxon>Candidatus Segetimicrobiaceae</taxon>
        <taxon>Candidatus Segetimicrobium</taxon>
    </lineage>
</organism>
<reference evidence="1 2" key="1">
    <citation type="journal article" date="2019" name="Nat. Microbiol.">
        <title>Mediterranean grassland soil C-N compound turnover is dependent on rainfall and depth, and is mediated by genomically divergent microorganisms.</title>
        <authorList>
            <person name="Diamond S."/>
            <person name="Andeer P.F."/>
            <person name="Li Z."/>
            <person name="Crits-Christoph A."/>
            <person name="Burstein D."/>
            <person name="Anantharaman K."/>
            <person name="Lane K.R."/>
            <person name="Thomas B.C."/>
            <person name="Pan C."/>
            <person name="Northen T.R."/>
            <person name="Banfield J.F."/>
        </authorList>
    </citation>
    <scope>NUCLEOTIDE SEQUENCE [LARGE SCALE GENOMIC DNA]</scope>
    <source>
        <strain evidence="1">NP_4</strain>
    </source>
</reference>
<accession>A0A537KNR0</accession>
<evidence type="ECO:0000313" key="1">
    <source>
        <dbReference type="EMBL" id="TMI97374.1"/>
    </source>
</evidence>
<gene>
    <name evidence="1" type="ORF">E6H01_13245</name>
</gene>
<protein>
    <submittedName>
        <fullName evidence="1">Uncharacterized protein</fullName>
    </submittedName>
</protein>
<evidence type="ECO:0000313" key="2">
    <source>
        <dbReference type="Proteomes" id="UP000319353"/>
    </source>
</evidence>